<evidence type="ECO:0000313" key="2">
    <source>
        <dbReference type="Proteomes" id="UP001320148"/>
    </source>
</evidence>
<evidence type="ECO:0000313" key="1">
    <source>
        <dbReference type="EMBL" id="BCS98119.1"/>
    </source>
</evidence>
<keyword evidence="2" id="KW-1185">Reference proteome</keyword>
<reference evidence="1 2" key="1">
    <citation type="submission" date="2021-02" db="EMBL/GenBank/DDBJ databases">
        <title>Complete genome of Desulfoluna sp. strain ASN36.</title>
        <authorList>
            <person name="Takahashi A."/>
            <person name="Kojima H."/>
            <person name="Fukui M."/>
        </authorList>
    </citation>
    <scope>NUCLEOTIDE SEQUENCE [LARGE SCALE GENOMIC DNA]</scope>
    <source>
        <strain evidence="1 2">ASN36</strain>
    </source>
</reference>
<sequence length="80" mass="9564">MCTIIHIDPEYMSLMASLERRFGFDRREPFERRKGYGMLHSAEEGVSENRCIVERRRSNERRFGWFRMGRWGSSCDKGQA</sequence>
<organism evidence="1 2">
    <name type="scientific">Desulfoluna limicola</name>
    <dbReference type="NCBI Taxonomy" id="2810562"/>
    <lineage>
        <taxon>Bacteria</taxon>
        <taxon>Pseudomonadati</taxon>
        <taxon>Thermodesulfobacteriota</taxon>
        <taxon>Desulfobacteria</taxon>
        <taxon>Desulfobacterales</taxon>
        <taxon>Desulfolunaceae</taxon>
        <taxon>Desulfoluna</taxon>
    </lineage>
</organism>
<accession>A0ABM7PLZ6</accession>
<dbReference type="Proteomes" id="UP001320148">
    <property type="component" value="Chromosome"/>
</dbReference>
<name>A0ABM7PLZ6_9BACT</name>
<proteinExistence type="predicted"/>
<dbReference type="EMBL" id="AP024488">
    <property type="protein sequence ID" value="BCS98119.1"/>
    <property type="molecule type" value="Genomic_DNA"/>
</dbReference>
<dbReference type="RefSeq" id="WP_236889530.1">
    <property type="nucleotide sequence ID" value="NZ_AP024488.1"/>
</dbReference>
<gene>
    <name evidence="1" type="ORF">DSLASN_37510</name>
</gene>
<protein>
    <submittedName>
        <fullName evidence="1">Uncharacterized protein</fullName>
    </submittedName>
</protein>